<dbReference type="EMBL" id="JANURM010000010">
    <property type="protein sequence ID" value="MDL0089279.1"/>
    <property type="molecule type" value="Genomic_DNA"/>
</dbReference>
<gene>
    <name evidence="2" type="ORF">NYG85_07865</name>
</gene>
<name>A0ABT7HQU7_9BACT</name>
<protein>
    <recommendedName>
        <fullName evidence="1">Transcriptional repressor NrdR-like N-terminal domain-containing protein</fullName>
    </recommendedName>
</protein>
<evidence type="ECO:0000313" key="2">
    <source>
        <dbReference type="EMBL" id="MDL0089279.1"/>
    </source>
</evidence>
<feature type="domain" description="Transcriptional repressor NrdR-like N-terminal" evidence="1">
    <location>
        <begin position="1"/>
        <end position="39"/>
    </location>
</feature>
<reference evidence="2" key="1">
    <citation type="submission" date="2022-08" db="EMBL/GenBank/DDBJ databases">
        <authorList>
            <person name="Wang H."/>
        </authorList>
    </citation>
    <scope>NUCLEOTIDE SEQUENCE</scope>
    <source>
        <strain evidence="2">PS10</strain>
    </source>
</reference>
<dbReference type="Pfam" id="PF22811">
    <property type="entry name" value="Zn_ribbon_NrdR"/>
    <property type="match status" value="1"/>
</dbReference>
<organism evidence="2 3">
    <name type="scientific">Campylobacter gastrosuis</name>
    <dbReference type="NCBI Taxonomy" id="2974576"/>
    <lineage>
        <taxon>Bacteria</taxon>
        <taxon>Pseudomonadati</taxon>
        <taxon>Campylobacterota</taxon>
        <taxon>Epsilonproteobacteria</taxon>
        <taxon>Campylobacterales</taxon>
        <taxon>Campylobacteraceae</taxon>
        <taxon>Campylobacter</taxon>
    </lineage>
</organism>
<dbReference type="RefSeq" id="WP_284937939.1">
    <property type="nucleotide sequence ID" value="NZ_JANURM010000010.1"/>
</dbReference>
<reference evidence="2" key="2">
    <citation type="journal article" date="2023" name="Microorganisms">
        <title>Isolation and Genomic Characteristics of Cat-Borne Campylobacter felis sp. nov. and Sheep-Borne Campylobacter ovis sp. nov.</title>
        <authorList>
            <person name="Wang H."/>
            <person name="Li Y."/>
            <person name="Gu Y."/>
            <person name="Zhou G."/>
            <person name="Chen X."/>
            <person name="Zhang X."/>
            <person name="Shao Z."/>
            <person name="Zhang J."/>
            <person name="Zhang M."/>
        </authorList>
    </citation>
    <scope>NUCLEOTIDE SEQUENCE</scope>
    <source>
        <strain evidence="2">PS10</strain>
    </source>
</reference>
<keyword evidence="3" id="KW-1185">Reference proteome</keyword>
<evidence type="ECO:0000259" key="1">
    <source>
        <dbReference type="Pfam" id="PF22811"/>
    </source>
</evidence>
<proteinExistence type="predicted"/>
<sequence>MFCPYCGFEKTKVVATIKGLENLRFRKCDKCNKTWTTIESVKPNDEYLEYFIKVRDECKNKRVI</sequence>
<dbReference type="Proteomes" id="UP001173801">
    <property type="component" value="Unassembled WGS sequence"/>
</dbReference>
<dbReference type="InterPro" id="IPR055173">
    <property type="entry name" value="NrdR-like_N"/>
</dbReference>
<evidence type="ECO:0000313" key="3">
    <source>
        <dbReference type="Proteomes" id="UP001173801"/>
    </source>
</evidence>
<comment type="caution">
    <text evidence="2">The sequence shown here is derived from an EMBL/GenBank/DDBJ whole genome shotgun (WGS) entry which is preliminary data.</text>
</comment>
<accession>A0ABT7HQU7</accession>